<dbReference type="Pfam" id="PF00326">
    <property type="entry name" value="Peptidase_S9"/>
    <property type="match status" value="1"/>
</dbReference>
<dbReference type="InterPro" id="IPR050278">
    <property type="entry name" value="Serine_Prot_S9B/DPPIV"/>
</dbReference>
<dbReference type="InterPro" id="IPR001375">
    <property type="entry name" value="Peptidase_S9_cat"/>
</dbReference>
<sequence>MIHRISFRWLLVASSLLTQLSIAQTTVSPSTKQNYATLQQALAATGQLNGSSGPRSINWIEGGTKFSYIDGQRTIKTLSPKDQSEVVVFDGSQLKFPGTDKPFTYGSFQWSNDSKNIVFQTNFRPVYRRSGVSDYYVYSVADKSLKLVAKDAQTAELAPDGSQIGYERGGNLFTFDFRTQREIQLTDDAKPAFYNGRFGWAYEEEFGLAQAWEWSPDSKFIAFWQSDEREVPIYKLTDYKGFDEKFDSLPYPRVGDKNPTVRIEVIEIANRKKEWMKVDLGRDGEPDGYIPRIYWTSQTGQLALVHLNRKQNHMRLFIADGRTGSAKQIMEETSKTWVDIFDFFAGINHLLYFPAGTNEFYWVSDRDGFAHLYRYDYSGKLLNPVTAGKWEVTYVHHIDPKTKKVYFTSTEASPMERHLFVVDLDGKNKRRLTTVAGKHTVNLSPNGQYFIDRYSNVQTPTQVELRDIQGKLIKALETNASVTTFLAGHAYAPKELSSFTTTDGQKIDISIIKPLNFDATKKYPVMLDIYGGPGAQSVYNEFAITGWHQWLAQSGYVVVGVNNRGSGGYGRDFEKVVYEQLGKFESLDFAETAKYLATQPWVDASRMAIRGHSYGGYMSSYTMLTHPGVFKVSLVGAPVTDWRLYDSIYTERYMGLVPENDAKYVASAVSPYAKNLAGKMFIAHSTMDENVHVRNTFQLMNALEDAGKDADLRIYPPGAHGVSYNQASNLLLYQQYTTYLERNLKGEVVN</sequence>
<gene>
    <name evidence="4" type="ORF">FH603_1873</name>
</gene>
<dbReference type="PANTHER" id="PTHR11731:SF193">
    <property type="entry name" value="DIPEPTIDYL PEPTIDASE 9"/>
    <property type="match status" value="1"/>
</dbReference>
<feature type="domain" description="Dipeptidylpeptidase IV N-terminal" evidence="3">
    <location>
        <begin position="111"/>
        <end position="461"/>
    </location>
</feature>
<dbReference type="Pfam" id="PF00930">
    <property type="entry name" value="DPPIV_N"/>
    <property type="match status" value="1"/>
</dbReference>
<proteinExistence type="predicted"/>
<dbReference type="Proteomes" id="UP000700732">
    <property type="component" value="Unassembled WGS sequence"/>
</dbReference>
<evidence type="ECO:0000259" key="2">
    <source>
        <dbReference type="Pfam" id="PF00326"/>
    </source>
</evidence>
<feature type="signal peptide" evidence="1">
    <location>
        <begin position="1"/>
        <end position="23"/>
    </location>
</feature>
<dbReference type="Gene3D" id="3.40.50.1820">
    <property type="entry name" value="alpha/beta hydrolase"/>
    <property type="match status" value="1"/>
</dbReference>
<dbReference type="EMBL" id="VFIA01000009">
    <property type="protein sequence ID" value="MBC3791372.1"/>
    <property type="molecule type" value="Genomic_DNA"/>
</dbReference>
<dbReference type="Gene3D" id="2.140.10.30">
    <property type="entry name" value="Dipeptidylpeptidase IV, N-terminal domain"/>
    <property type="match status" value="1"/>
</dbReference>
<dbReference type="InterPro" id="IPR029058">
    <property type="entry name" value="AB_hydrolase_fold"/>
</dbReference>
<evidence type="ECO:0000313" key="5">
    <source>
        <dbReference type="Proteomes" id="UP000700732"/>
    </source>
</evidence>
<comment type="caution">
    <text evidence="4">The sequence shown here is derived from an EMBL/GenBank/DDBJ whole genome shotgun (WGS) entry which is preliminary data.</text>
</comment>
<keyword evidence="1" id="KW-0732">Signal</keyword>
<name>A0ABR6W4I0_9BACT</name>
<dbReference type="RefSeq" id="WP_186737175.1">
    <property type="nucleotide sequence ID" value="NZ_VFIA01000009.1"/>
</dbReference>
<evidence type="ECO:0000259" key="3">
    <source>
        <dbReference type="Pfam" id="PF00930"/>
    </source>
</evidence>
<evidence type="ECO:0000313" key="4">
    <source>
        <dbReference type="EMBL" id="MBC3791372.1"/>
    </source>
</evidence>
<dbReference type="PANTHER" id="PTHR11731">
    <property type="entry name" value="PROTEASE FAMILY S9B,C DIPEPTIDYL-PEPTIDASE IV-RELATED"/>
    <property type="match status" value="1"/>
</dbReference>
<dbReference type="SUPFAM" id="SSF82171">
    <property type="entry name" value="DPP6 N-terminal domain-like"/>
    <property type="match status" value="1"/>
</dbReference>
<keyword evidence="5" id="KW-1185">Reference proteome</keyword>
<reference evidence="4 5" key="1">
    <citation type="submission" date="2019-06" db="EMBL/GenBank/DDBJ databases">
        <title>Spirosoma utsteinense sp. nov. isolated from Antarctic ice-free soils.</title>
        <authorList>
            <person name="Tahon G."/>
        </authorList>
    </citation>
    <scope>NUCLEOTIDE SEQUENCE [LARGE SCALE GENOMIC DNA]</scope>
    <source>
        <strain evidence="4 5">LMG 31447</strain>
    </source>
</reference>
<accession>A0ABR6W4I0</accession>
<organism evidence="4 5">
    <name type="scientific">Spirosoma utsteinense</name>
    <dbReference type="NCBI Taxonomy" id="2585773"/>
    <lineage>
        <taxon>Bacteria</taxon>
        <taxon>Pseudomonadati</taxon>
        <taxon>Bacteroidota</taxon>
        <taxon>Cytophagia</taxon>
        <taxon>Cytophagales</taxon>
        <taxon>Cytophagaceae</taxon>
        <taxon>Spirosoma</taxon>
    </lineage>
</organism>
<feature type="domain" description="Peptidase S9 prolyl oligopeptidase catalytic" evidence="2">
    <location>
        <begin position="549"/>
        <end position="746"/>
    </location>
</feature>
<protein>
    <submittedName>
        <fullName evidence="4">Dipeptidyl-peptidase-4</fullName>
    </submittedName>
</protein>
<evidence type="ECO:0000256" key="1">
    <source>
        <dbReference type="SAM" id="SignalP"/>
    </source>
</evidence>
<dbReference type="SUPFAM" id="SSF53474">
    <property type="entry name" value="alpha/beta-Hydrolases"/>
    <property type="match status" value="1"/>
</dbReference>
<dbReference type="InterPro" id="IPR002469">
    <property type="entry name" value="Peptidase_S9B_N"/>
</dbReference>
<feature type="chain" id="PRO_5045674971" evidence="1">
    <location>
        <begin position="24"/>
        <end position="750"/>
    </location>
</feature>